<dbReference type="InterPro" id="IPR036721">
    <property type="entry name" value="RCK_C_sf"/>
</dbReference>
<evidence type="ECO:0000256" key="2">
    <source>
        <dbReference type="ARBA" id="ARBA00022448"/>
    </source>
</evidence>
<feature type="transmembrane region" description="Helical" evidence="7">
    <location>
        <begin position="88"/>
        <end position="105"/>
    </location>
</feature>
<feature type="transmembrane region" description="Helical" evidence="7">
    <location>
        <begin position="542"/>
        <end position="562"/>
    </location>
</feature>
<dbReference type="Pfam" id="PF03600">
    <property type="entry name" value="CitMHS"/>
    <property type="match status" value="1"/>
</dbReference>
<dbReference type="InterPro" id="IPR031312">
    <property type="entry name" value="Na/sul_symport_CS"/>
</dbReference>
<evidence type="ECO:0000256" key="5">
    <source>
        <dbReference type="ARBA" id="ARBA00022989"/>
    </source>
</evidence>
<feature type="domain" description="RCK C-terminal" evidence="8">
    <location>
        <begin position="332"/>
        <end position="417"/>
    </location>
</feature>
<evidence type="ECO:0000256" key="1">
    <source>
        <dbReference type="ARBA" id="ARBA00004141"/>
    </source>
</evidence>
<feature type="transmembrane region" description="Helical" evidence="7">
    <location>
        <begin position="46"/>
        <end position="67"/>
    </location>
</feature>
<proteinExistence type="predicted"/>
<dbReference type="PANTHER" id="PTHR43652">
    <property type="entry name" value="BASIC AMINO ACID ANTIPORTER YFCC-RELATED"/>
    <property type="match status" value="1"/>
</dbReference>
<evidence type="ECO:0000256" key="3">
    <source>
        <dbReference type="ARBA" id="ARBA00022692"/>
    </source>
</evidence>
<comment type="caution">
    <text evidence="9">The sequence shown here is derived from an EMBL/GenBank/DDBJ whole genome shotgun (WGS) entry which is preliminary data.</text>
</comment>
<reference evidence="9 10" key="1">
    <citation type="submission" date="2019-10" db="EMBL/GenBank/DDBJ databases">
        <title>Whole-genome sequence of the extremophile Heliorestis acidaminivorans DSM 24790.</title>
        <authorList>
            <person name="Kyndt J.A."/>
            <person name="Meyer T.E."/>
        </authorList>
    </citation>
    <scope>NUCLEOTIDE SEQUENCE [LARGE SCALE GENOMIC DNA]</scope>
    <source>
        <strain evidence="9 10">DSM 24790</strain>
    </source>
</reference>
<keyword evidence="10" id="KW-1185">Reference proteome</keyword>
<dbReference type="PROSITE" id="PS01271">
    <property type="entry name" value="NA_SULFATE"/>
    <property type="match status" value="1"/>
</dbReference>
<dbReference type="OrthoDB" id="9765532at2"/>
<name>A0A6I0F2E0_9FIRM</name>
<dbReference type="GO" id="GO:0005886">
    <property type="term" value="C:plasma membrane"/>
    <property type="evidence" value="ECO:0007669"/>
    <property type="project" value="TreeGrafter"/>
</dbReference>
<organism evidence="9 10">
    <name type="scientific">Heliorestis acidaminivorans</name>
    <dbReference type="NCBI Taxonomy" id="553427"/>
    <lineage>
        <taxon>Bacteria</taxon>
        <taxon>Bacillati</taxon>
        <taxon>Bacillota</taxon>
        <taxon>Clostridia</taxon>
        <taxon>Eubacteriales</taxon>
        <taxon>Heliobacteriaceae</taxon>
        <taxon>Heliorestis</taxon>
    </lineage>
</organism>
<feature type="transmembrane region" description="Helical" evidence="7">
    <location>
        <begin position="608"/>
        <end position="628"/>
    </location>
</feature>
<evidence type="ECO:0000256" key="6">
    <source>
        <dbReference type="ARBA" id="ARBA00023136"/>
    </source>
</evidence>
<evidence type="ECO:0000313" key="10">
    <source>
        <dbReference type="Proteomes" id="UP000468766"/>
    </source>
</evidence>
<feature type="transmembrane region" description="Helical" evidence="7">
    <location>
        <begin position="485"/>
        <end position="503"/>
    </location>
</feature>
<dbReference type="InterPro" id="IPR051679">
    <property type="entry name" value="DASS-Related_Transporters"/>
</dbReference>
<feature type="transmembrane region" description="Helical" evidence="7">
    <location>
        <begin position="459"/>
        <end position="478"/>
    </location>
</feature>
<evidence type="ECO:0000256" key="7">
    <source>
        <dbReference type="SAM" id="Phobius"/>
    </source>
</evidence>
<dbReference type="GO" id="GO:0006813">
    <property type="term" value="P:potassium ion transport"/>
    <property type="evidence" value="ECO:0007669"/>
    <property type="project" value="InterPro"/>
</dbReference>
<dbReference type="AlphaFoldDB" id="A0A6I0F2E0"/>
<accession>A0A6I0F2E0</accession>
<keyword evidence="6 7" id="KW-0472">Membrane</keyword>
<dbReference type="InterPro" id="IPR006037">
    <property type="entry name" value="RCK_C"/>
</dbReference>
<dbReference type="Pfam" id="PF02080">
    <property type="entry name" value="TrkA_C"/>
    <property type="match status" value="2"/>
</dbReference>
<dbReference type="PROSITE" id="PS51202">
    <property type="entry name" value="RCK_C"/>
    <property type="match status" value="2"/>
</dbReference>
<evidence type="ECO:0000259" key="8">
    <source>
        <dbReference type="PROSITE" id="PS51202"/>
    </source>
</evidence>
<feature type="transmembrane region" description="Helical" evidence="7">
    <location>
        <begin position="171"/>
        <end position="192"/>
    </location>
</feature>
<sequence length="630" mass="67901">MVLVFSILAVTTALFMVDRLRSDLVAVGALLTLTLTGILDVQEALAGFSNPIVLMIAGLFVVGGGLFRTGVAKAVGSRLLRTAGNNETYVLVLVMIVVAVLSAFMSNTGTVAVFLPIIVSLAMDARIHPGRLLIPLAFASSLGGVMTLIGTPPNLIVSETLDQYGYARLGFFDYTPAGLVALLLGILFMLTIGRKLLPGQNLDERMLNRSANLTPQELADFYHLSGNIFRLRVRRSSPMVEKKLADLALPSKYDISVLEIKRKGGRSPLRTTMSREMAGPDSVIKDQDIVYVQGVPEQVHKLALNYNLAIQQGPEEAEVDREDTEGFSESPLTTADQLVGRELGLAEVLLTPHSSLVDHNIEEWRFREKYNVNVLAINRRGEQLLENIPRQRLRFGDALLVQGPWEEIELLAKETHDVVVVGQTKEEASKAATSGRAPVAVAIMFAMLAMMTFEVVPAVIAVLVAAILMIITGCLRNVEEAYNSINWESVILIAAMLPMATALEKTGGVIVVSEGLVQLLGPYGPLAVMAGIYLLTTFFSQFISNTATAVLFAPIAIATAVSVGVSPYPFLLTVAIAASMAFATPVASPTNAMVMAPAGYKFSDFAKVGVPLQILIGVVMMFLLPLLFPF</sequence>
<dbReference type="GO" id="GO:0008324">
    <property type="term" value="F:monoatomic cation transmembrane transporter activity"/>
    <property type="evidence" value="ECO:0007669"/>
    <property type="project" value="InterPro"/>
</dbReference>
<evidence type="ECO:0000256" key="4">
    <source>
        <dbReference type="ARBA" id="ARBA00022737"/>
    </source>
</evidence>
<dbReference type="Proteomes" id="UP000468766">
    <property type="component" value="Unassembled WGS sequence"/>
</dbReference>
<comment type="subcellular location">
    <subcellularLocation>
        <location evidence="1">Membrane</location>
        <topology evidence="1">Multi-pass membrane protein</topology>
    </subcellularLocation>
</comment>
<keyword evidence="3 7" id="KW-0812">Transmembrane</keyword>
<feature type="transmembrane region" description="Helical" evidence="7">
    <location>
        <begin position="515"/>
        <end position="535"/>
    </location>
</feature>
<dbReference type="SUPFAM" id="SSF116726">
    <property type="entry name" value="TrkA C-terminal domain-like"/>
    <property type="match status" value="2"/>
</dbReference>
<feature type="transmembrane region" description="Helical" evidence="7">
    <location>
        <begin position="132"/>
        <end position="151"/>
    </location>
</feature>
<keyword evidence="5 7" id="KW-1133">Transmembrane helix</keyword>
<gene>
    <name evidence="9" type="ORF">F9B85_04865</name>
</gene>
<evidence type="ECO:0000313" key="9">
    <source>
        <dbReference type="EMBL" id="KAB2953488.1"/>
    </source>
</evidence>
<dbReference type="Gene3D" id="3.30.70.1450">
    <property type="entry name" value="Regulator of K+ conductance, C-terminal domain"/>
    <property type="match status" value="2"/>
</dbReference>
<dbReference type="InterPro" id="IPR004680">
    <property type="entry name" value="Cit_transptr-like_dom"/>
</dbReference>
<protein>
    <submittedName>
        <fullName evidence="9">SLC13 family permease</fullName>
    </submittedName>
</protein>
<dbReference type="EMBL" id="WBXO01000003">
    <property type="protein sequence ID" value="KAB2953488.1"/>
    <property type="molecule type" value="Genomic_DNA"/>
</dbReference>
<keyword evidence="4" id="KW-0677">Repeat</keyword>
<dbReference type="PANTHER" id="PTHR43652:SF1">
    <property type="entry name" value="RESPONSE REGULATOR"/>
    <property type="match status" value="1"/>
</dbReference>
<keyword evidence="2" id="KW-0813">Transport</keyword>
<feature type="domain" description="RCK C-terminal" evidence="8">
    <location>
        <begin position="216"/>
        <end position="308"/>
    </location>
</feature>